<keyword evidence="1" id="KW-0597">Phosphoprotein</keyword>
<dbReference type="InterPro" id="IPR058245">
    <property type="entry name" value="NreC/VraR/RcsB-like_REC"/>
</dbReference>
<dbReference type="CDD" id="cd06170">
    <property type="entry name" value="LuxR_C_like"/>
    <property type="match status" value="1"/>
</dbReference>
<keyword evidence="2" id="KW-0805">Transcription regulation</keyword>
<dbReference type="GO" id="GO:0000160">
    <property type="term" value="P:phosphorelay signal transduction system"/>
    <property type="evidence" value="ECO:0007669"/>
    <property type="project" value="InterPro"/>
</dbReference>
<evidence type="ECO:0000313" key="9">
    <source>
        <dbReference type="Proteomes" id="UP000256661"/>
    </source>
</evidence>
<dbReference type="AlphaFoldDB" id="A0A3D9SLM2"/>
<dbReference type="Pfam" id="PF00072">
    <property type="entry name" value="Response_reg"/>
    <property type="match status" value="1"/>
</dbReference>
<evidence type="ECO:0000256" key="2">
    <source>
        <dbReference type="ARBA" id="ARBA00023015"/>
    </source>
</evidence>
<comment type="caution">
    <text evidence="8">The sequence shown here is derived from an EMBL/GenBank/DDBJ whole genome shotgun (WGS) entry which is preliminary data.</text>
</comment>
<dbReference type="RefSeq" id="WP_211328587.1">
    <property type="nucleotide sequence ID" value="NZ_QTTT01000001.1"/>
</dbReference>
<dbReference type="CDD" id="cd17535">
    <property type="entry name" value="REC_NarL-like"/>
    <property type="match status" value="1"/>
</dbReference>
<keyword evidence="4" id="KW-0804">Transcription</keyword>
<dbReference type="PROSITE" id="PS50110">
    <property type="entry name" value="RESPONSE_REGULATORY"/>
    <property type="match status" value="1"/>
</dbReference>
<dbReference type="InterPro" id="IPR011006">
    <property type="entry name" value="CheY-like_superfamily"/>
</dbReference>
<gene>
    <name evidence="8" type="ORF">DFJ69_2260</name>
</gene>
<protein>
    <submittedName>
        <fullName evidence="8">LuxR family two component transcriptional regulator</fullName>
    </submittedName>
</protein>
<proteinExistence type="predicted"/>
<dbReference type="SUPFAM" id="SSF52172">
    <property type="entry name" value="CheY-like"/>
    <property type="match status" value="1"/>
</dbReference>
<dbReference type="Pfam" id="PF00196">
    <property type="entry name" value="GerE"/>
    <property type="match status" value="1"/>
</dbReference>
<evidence type="ECO:0000259" key="7">
    <source>
        <dbReference type="PROSITE" id="PS50110"/>
    </source>
</evidence>
<evidence type="ECO:0000313" key="8">
    <source>
        <dbReference type="EMBL" id="REE96809.1"/>
    </source>
</evidence>
<sequence length="228" mass="23694">MGIRLVVVDAHTLCRHGLARIAESHADIRLVAQMATAAEAMAGLVAADPDVVVLAAALPDGDGLRLAAALRERRPGVGVVVLGAPGHDDALFRAMEARASAYVTKAAPAEEIVAAIRHAAVAPASFTASGLAAALERRRQGELLSPREREVLALLIQGLSIAEIARNIHLSHSTAKTYTARIYEKLGATNRIQALMAALRLGLIPHDHRPATPAPALPALAAGQADSA</sequence>
<dbReference type="PANTHER" id="PTHR44688:SF16">
    <property type="entry name" value="DNA-BINDING TRANSCRIPTIONAL ACTIVATOR DEVR_DOSR"/>
    <property type="match status" value="1"/>
</dbReference>
<dbReference type="GO" id="GO:0003677">
    <property type="term" value="F:DNA binding"/>
    <property type="evidence" value="ECO:0007669"/>
    <property type="project" value="UniProtKB-KW"/>
</dbReference>
<reference evidence="8 9" key="1">
    <citation type="submission" date="2018-08" db="EMBL/GenBank/DDBJ databases">
        <title>Sequencing the genomes of 1000 actinobacteria strains.</title>
        <authorList>
            <person name="Klenk H.-P."/>
        </authorList>
    </citation>
    <scope>NUCLEOTIDE SEQUENCE [LARGE SCALE GENOMIC DNA]</scope>
    <source>
        <strain evidence="8 9">DSM 43927</strain>
    </source>
</reference>
<evidence type="ECO:0000256" key="1">
    <source>
        <dbReference type="ARBA" id="ARBA00022553"/>
    </source>
</evidence>
<dbReference type="SMART" id="SM00448">
    <property type="entry name" value="REC"/>
    <property type="match status" value="1"/>
</dbReference>
<dbReference type="SUPFAM" id="SSF46894">
    <property type="entry name" value="C-terminal effector domain of the bipartite response regulators"/>
    <property type="match status" value="1"/>
</dbReference>
<dbReference type="InterPro" id="IPR016032">
    <property type="entry name" value="Sig_transdc_resp-reg_C-effctor"/>
</dbReference>
<dbReference type="Proteomes" id="UP000256661">
    <property type="component" value="Unassembled WGS sequence"/>
</dbReference>
<feature type="domain" description="Response regulatory" evidence="7">
    <location>
        <begin position="4"/>
        <end position="120"/>
    </location>
</feature>
<dbReference type="SMART" id="SM00421">
    <property type="entry name" value="HTH_LUXR"/>
    <property type="match status" value="1"/>
</dbReference>
<evidence type="ECO:0000256" key="3">
    <source>
        <dbReference type="ARBA" id="ARBA00023125"/>
    </source>
</evidence>
<accession>A0A3D9SLM2</accession>
<keyword evidence="3" id="KW-0238">DNA-binding</keyword>
<dbReference type="PANTHER" id="PTHR44688">
    <property type="entry name" value="DNA-BINDING TRANSCRIPTIONAL ACTIVATOR DEVR_DOSR"/>
    <property type="match status" value="1"/>
</dbReference>
<dbReference type="EMBL" id="QTTT01000001">
    <property type="protein sequence ID" value="REE96809.1"/>
    <property type="molecule type" value="Genomic_DNA"/>
</dbReference>
<keyword evidence="9" id="KW-1185">Reference proteome</keyword>
<dbReference type="PROSITE" id="PS50043">
    <property type="entry name" value="HTH_LUXR_2"/>
    <property type="match status" value="1"/>
</dbReference>
<evidence type="ECO:0000256" key="4">
    <source>
        <dbReference type="ARBA" id="ARBA00023163"/>
    </source>
</evidence>
<dbReference type="PRINTS" id="PR00038">
    <property type="entry name" value="HTHLUXR"/>
</dbReference>
<name>A0A3D9SLM2_9ACTN</name>
<organism evidence="8 9">
    <name type="scientific">Thermomonospora umbrina</name>
    <dbReference type="NCBI Taxonomy" id="111806"/>
    <lineage>
        <taxon>Bacteria</taxon>
        <taxon>Bacillati</taxon>
        <taxon>Actinomycetota</taxon>
        <taxon>Actinomycetes</taxon>
        <taxon>Streptosporangiales</taxon>
        <taxon>Thermomonosporaceae</taxon>
        <taxon>Thermomonospora</taxon>
    </lineage>
</organism>
<dbReference type="InterPro" id="IPR000792">
    <property type="entry name" value="Tscrpt_reg_LuxR_C"/>
</dbReference>
<dbReference type="Gene3D" id="3.40.50.2300">
    <property type="match status" value="1"/>
</dbReference>
<dbReference type="GO" id="GO:0006355">
    <property type="term" value="P:regulation of DNA-templated transcription"/>
    <property type="evidence" value="ECO:0007669"/>
    <property type="project" value="InterPro"/>
</dbReference>
<dbReference type="InterPro" id="IPR001789">
    <property type="entry name" value="Sig_transdc_resp-reg_receiver"/>
</dbReference>
<feature type="domain" description="HTH luxR-type" evidence="6">
    <location>
        <begin position="137"/>
        <end position="202"/>
    </location>
</feature>
<evidence type="ECO:0000256" key="5">
    <source>
        <dbReference type="PROSITE-ProRule" id="PRU00169"/>
    </source>
</evidence>
<evidence type="ECO:0000259" key="6">
    <source>
        <dbReference type="PROSITE" id="PS50043"/>
    </source>
</evidence>
<comment type="caution">
    <text evidence="5">Lacks conserved residue(s) required for the propagation of feature annotation.</text>
</comment>